<sequence>METSRRLSSGQNIDVARPQPQAPHRAFINLAERMLHPDPNPNTSTSTSTSTSISANPRTRVKIAMPAGRPPPRPSQGQASSSLQSQGDARSSLAAQSKPQRFSMARRGLGPTCTHTTMTRIYSIDLRCDSCHQVGAFGWLYRCTQDREELICQMLAVGSKATFDETGDVLATQVKPRLRGPEARADKLSFFNEITSEQLQTYSAEQVAAILRQREHVQNVIKDELARHREDRAEKTRLFGELRQKTGEHVLPEVARIDRWDELQKMKPWVPRPEDECQFKVCPACRETGAERASISLEGVLNGDIPATAATGYGFHVFDRRPVYDAAFVAKLGEHASRRQAPVVTTDSEAFAMPSERDDSTTTSMSSNASSTDDQLPDTSGRVSWNKRGWNSQGGVSTVYQAAAQAAAACVNKGHLPRSPGSPDLSHLTDVETFLEKTTEMEKRESEEGKFGDKPLEVDKGVALSEESVELHIPDVLTQV</sequence>
<reference evidence="2 3" key="1">
    <citation type="journal article" date="2018" name="Mol. Ecol.">
        <title>The obligate alkalophilic soda-lake fungus Sodiomyces alkalinus has shifted to a protein diet.</title>
        <authorList>
            <person name="Grum-Grzhimaylo A.A."/>
            <person name="Falkoski D.L."/>
            <person name="van den Heuvel J."/>
            <person name="Valero-Jimenez C.A."/>
            <person name="Min B."/>
            <person name="Choi I.G."/>
            <person name="Lipzen A."/>
            <person name="Daum C.G."/>
            <person name="Aanen D.K."/>
            <person name="Tsang A."/>
            <person name="Henrissat B."/>
            <person name="Bilanenko E.N."/>
            <person name="de Vries R.P."/>
            <person name="van Kan J.A.L."/>
            <person name="Grigoriev I.V."/>
            <person name="Debets A.J.M."/>
        </authorList>
    </citation>
    <scope>NUCLEOTIDE SEQUENCE [LARGE SCALE GENOMIC DNA]</scope>
    <source>
        <strain evidence="2 3">F11</strain>
    </source>
</reference>
<feature type="compositionally biased region" description="Polar residues" evidence="1">
    <location>
        <begin position="377"/>
        <end position="389"/>
    </location>
</feature>
<gene>
    <name evidence="2" type="ORF">SODALDRAFT_347154</name>
</gene>
<dbReference type="OrthoDB" id="4776522at2759"/>
<dbReference type="Proteomes" id="UP000272025">
    <property type="component" value="Unassembled WGS sequence"/>
</dbReference>
<keyword evidence="3" id="KW-1185">Reference proteome</keyword>
<proteinExistence type="predicted"/>
<dbReference type="STRING" id="1314773.A0A3N2Q5U1"/>
<dbReference type="RefSeq" id="XP_028469873.1">
    <property type="nucleotide sequence ID" value="XM_028613289.1"/>
</dbReference>
<feature type="compositionally biased region" description="Low complexity" evidence="1">
    <location>
        <begin position="361"/>
        <end position="374"/>
    </location>
</feature>
<dbReference type="GeneID" id="39581767"/>
<accession>A0A3N2Q5U1</accession>
<name>A0A3N2Q5U1_SODAK</name>
<organism evidence="2 3">
    <name type="scientific">Sodiomyces alkalinus (strain CBS 110278 / VKM F-3762 / F11)</name>
    <name type="common">Alkaliphilic filamentous fungus</name>
    <dbReference type="NCBI Taxonomy" id="1314773"/>
    <lineage>
        <taxon>Eukaryota</taxon>
        <taxon>Fungi</taxon>
        <taxon>Dikarya</taxon>
        <taxon>Ascomycota</taxon>
        <taxon>Pezizomycotina</taxon>
        <taxon>Sordariomycetes</taxon>
        <taxon>Hypocreomycetidae</taxon>
        <taxon>Glomerellales</taxon>
        <taxon>Plectosphaerellaceae</taxon>
        <taxon>Sodiomyces</taxon>
    </lineage>
</organism>
<feature type="compositionally biased region" description="Polar residues" evidence="1">
    <location>
        <begin position="1"/>
        <end position="12"/>
    </location>
</feature>
<evidence type="ECO:0000256" key="1">
    <source>
        <dbReference type="SAM" id="MobiDB-lite"/>
    </source>
</evidence>
<protein>
    <submittedName>
        <fullName evidence="2">Uncharacterized protein</fullName>
    </submittedName>
</protein>
<evidence type="ECO:0000313" key="2">
    <source>
        <dbReference type="EMBL" id="ROT42067.1"/>
    </source>
</evidence>
<feature type="region of interest" description="Disordered" evidence="1">
    <location>
        <begin position="337"/>
        <end position="389"/>
    </location>
</feature>
<evidence type="ECO:0000313" key="3">
    <source>
        <dbReference type="Proteomes" id="UP000272025"/>
    </source>
</evidence>
<dbReference type="EMBL" id="ML119051">
    <property type="protein sequence ID" value="ROT42067.1"/>
    <property type="molecule type" value="Genomic_DNA"/>
</dbReference>
<feature type="compositionally biased region" description="Low complexity" evidence="1">
    <location>
        <begin position="43"/>
        <end position="52"/>
    </location>
</feature>
<feature type="region of interest" description="Disordered" evidence="1">
    <location>
        <begin position="1"/>
        <end position="110"/>
    </location>
</feature>
<dbReference type="AlphaFoldDB" id="A0A3N2Q5U1"/>
<feature type="compositionally biased region" description="Low complexity" evidence="1">
    <location>
        <begin position="75"/>
        <end position="87"/>
    </location>
</feature>